<dbReference type="InterPro" id="IPR043869">
    <property type="entry name" value="DUF5829"/>
</dbReference>
<organism evidence="1 2">
    <name type="scientific">Chryseobacterium vrystaatense</name>
    <dbReference type="NCBI Taxonomy" id="307480"/>
    <lineage>
        <taxon>Bacteria</taxon>
        <taxon>Pseudomonadati</taxon>
        <taxon>Bacteroidota</taxon>
        <taxon>Flavobacteriia</taxon>
        <taxon>Flavobacteriales</taxon>
        <taxon>Weeksellaceae</taxon>
        <taxon>Chryseobacterium group</taxon>
        <taxon>Chryseobacterium</taxon>
    </lineage>
</organism>
<dbReference type="PROSITE" id="PS51257">
    <property type="entry name" value="PROKAR_LIPOPROTEIN"/>
    <property type="match status" value="1"/>
</dbReference>
<sequence length="282" mass="32445">MMKNLFLIISLLVSGCKVFGQDDKLKLNHIYFILDSTSFEQIKASQSLRDWANMDKGLPNFDPVDKKSTTVYLRGRTTYLEIMGPQNKFGEKEGSIGIGFSWDVNGVFSDNIDAKLKKKGLKFERSESKWDFGNEKILWYSSYYATGKGSIGTWYAFYNPVFLTHLYQRPYTSFRREDFLESKIDISKEIKDLGAITLDCSIEDYRKISEELTSFGVKVKASDKHFIIFGVDSVEIKLNLTRRKISVIKELRLKTQSKLTENLKIGKLELESSAKELLIKLN</sequence>
<dbReference type="Proteomes" id="UP000184108">
    <property type="component" value="Unassembled WGS sequence"/>
</dbReference>
<name>A0A1M5BMC4_9FLAO</name>
<evidence type="ECO:0000313" key="1">
    <source>
        <dbReference type="EMBL" id="SHF43540.1"/>
    </source>
</evidence>
<evidence type="ECO:0000313" key="2">
    <source>
        <dbReference type="Proteomes" id="UP000184108"/>
    </source>
</evidence>
<gene>
    <name evidence="1" type="ORF">SAMN02787073_2308</name>
</gene>
<proteinExistence type="predicted"/>
<dbReference type="AlphaFoldDB" id="A0A1M5BMC4"/>
<accession>A0A1M5BMC4</accession>
<reference evidence="2" key="1">
    <citation type="submission" date="2016-11" db="EMBL/GenBank/DDBJ databases">
        <authorList>
            <person name="Varghese N."/>
            <person name="Submissions S."/>
        </authorList>
    </citation>
    <scope>NUCLEOTIDE SEQUENCE [LARGE SCALE GENOMIC DNA]</scope>
    <source>
        <strain evidence="2">YR203</strain>
    </source>
</reference>
<dbReference type="RefSeq" id="WP_073173581.1">
    <property type="nucleotide sequence ID" value="NZ_FQVE01000002.1"/>
</dbReference>
<protein>
    <submittedName>
        <fullName evidence="1">Uncharacterized protein</fullName>
    </submittedName>
</protein>
<dbReference type="Pfam" id="PF19147">
    <property type="entry name" value="DUF5829"/>
    <property type="match status" value="1"/>
</dbReference>
<dbReference type="EMBL" id="FQVE01000002">
    <property type="protein sequence ID" value="SHF43540.1"/>
    <property type="molecule type" value="Genomic_DNA"/>
</dbReference>